<feature type="transmembrane region" description="Helical" evidence="4">
    <location>
        <begin position="90"/>
        <end position="107"/>
    </location>
</feature>
<feature type="transmembrane region" description="Helical" evidence="4">
    <location>
        <begin position="221"/>
        <end position="239"/>
    </location>
</feature>
<evidence type="ECO:0000313" key="5">
    <source>
        <dbReference type="EMBL" id="OAI26121.1"/>
    </source>
</evidence>
<accession>A0A177P7F9</accession>
<dbReference type="PANTHER" id="PTHR44227:SF3">
    <property type="entry name" value="PROTEIN O-MANNOSYL-TRANSFERASE TMTC4"/>
    <property type="match status" value="1"/>
</dbReference>
<dbReference type="PROSITE" id="PS50005">
    <property type="entry name" value="TPR"/>
    <property type="match status" value="1"/>
</dbReference>
<dbReference type="RefSeq" id="WP_197471702.1">
    <property type="nucleotide sequence ID" value="NZ_LUUK01000032.1"/>
</dbReference>
<keyword evidence="2 3" id="KW-0802">TPR repeat</keyword>
<dbReference type="Gene3D" id="1.25.40.10">
    <property type="entry name" value="Tetratricopeptide repeat domain"/>
    <property type="match status" value="1"/>
</dbReference>
<keyword evidence="4" id="KW-0472">Membrane</keyword>
<feature type="transmembrane region" description="Helical" evidence="4">
    <location>
        <begin position="301"/>
        <end position="319"/>
    </location>
</feature>
<reference evidence="6" key="1">
    <citation type="submission" date="2016-03" db="EMBL/GenBank/DDBJ databases">
        <authorList>
            <person name="Heylen K."/>
            <person name="De Vos P."/>
            <person name="Vekeman B."/>
        </authorList>
    </citation>
    <scope>NUCLEOTIDE SEQUENCE [LARGE SCALE GENOMIC DNA]</scope>
    <source>
        <strain evidence="6">R-45383</strain>
    </source>
</reference>
<sequence length="577" mass="65199">MAFKLTNVGIHILNSILVFFIARILIRVASPSFPAAKLAFVVALIWAIHPLQVSTVLYVVQRMTSLSGFFMLGGLLLFLRGRLQVDKSSGLVWMIAGCLAGTGLGLAAKENALLLPLLIFVLEVTLLPRPIEKAARFKVNGFYMGTVILPALMGAVFLVFHPEAVLRDYQVREFNPSERLMTEARVLVYYLGLLFYPDNTQLALFHDDFTVSKSLLEPLTTLYAGIAISFLIGLAMFCVHLKRLPFLSFAILWFFVGHSMESTIYPLELVFEHRNYLPSIGIVLGTVVLVYQALASRISAGLLNALYAGMAVSLGLATYTRASIWSNLDSFAYFEVRNHPDSPRTNSIYANALELKRGPNVETYHHYLLAARQNSYEVASLVEVYNELNRLMHFHDAGLDKPSVSLPQTYDEELILDSRYMQALKALLHQEILRRISAKTYPLRTLATLRSAANCLINRDYECRDIGNDLIEWIDAALAHPDFYDVAMVYLIKAKVVFNQGKIDQAFEYVDKAIELSPGRMYFYAEKAHLLITLNEFDEAEQTLRQAEKMNLASGFDRQEFSKLRQVMDTHRLKTHN</sequence>
<dbReference type="InterPro" id="IPR011990">
    <property type="entry name" value="TPR-like_helical_dom_sf"/>
</dbReference>
<evidence type="ECO:0000256" key="1">
    <source>
        <dbReference type="ARBA" id="ARBA00022737"/>
    </source>
</evidence>
<dbReference type="Proteomes" id="UP000077628">
    <property type="component" value="Unassembled WGS sequence"/>
</dbReference>
<dbReference type="InterPro" id="IPR019734">
    <property type="entry name" value="TPR_rpt"/>
</dbReference>
<comment type="caution">
    <text evidence="5">The sequence shown here is derived from an EMBL/GenBank/DDBJ whole genome shotgun (WGS) entry which is preliminary data.</text>
</comment>
<dbReference type="SUPFAM" id="SSF48452">
    <property type="entry name" value="TPR-like"/>
    <property type="match status" value="1"/>
</dbReference>
<keyword evidence="4" id="KW-1133">Transmembrane helix</keyword>
<dbReference type="InterPro" id="IPR052346">
    <property type="entry name" value="O-mannosyl-transferase_TMTC"/>
</dbReference>
<evidence type="ECO:0000256" key="2">
    <source>
        <dbReference type="ARBA" id="ARBA00022803"/>
    </source>
</evidence>
<feature type="transmembrane region" description="Helical" evidence="4">
    <location>
        <begin position="38"/>
        <end position="60"/>
    </location>
</feature>
<keyword evidence="4" id="KW-0812">Transmembrane</keyword>
<evidence type="ECO:0000313" key="6">
    <source>
        <dbReference type="Proteomes" id="UP000077628"/>
    </source>
</evidence>
<dbReference type="SMART" id="SM00028">
    <property type="entry name" value="TPR"/>
    <property type="match status" value="2"/>
</dbReference>
<evidence type="ECO:0000256" key="3">
    <source>
        <dbReference type="PROSITE-ProRule" id="PRU00339"/>
    </source>
</evidence>
<dbReference type="STRING" id="702114.A1355_19220"/>
<feature type="transmembrane region" description="Helical" evidence="4">
    <location>
        <begin position="246"/>
        <end position="264"/>
    </location>
</feature>
<name>A0A177P7F9_9GAMM</name>
<evidence type="ECO:0000256" key="4">
    <source>
        <dbReference type="SAM" id="Phobius"/>
    </source>
</evidence>
<protein>
    <submittedName>
        <fullName evidence="5">Uncharacterized protein</fullName>
    </submittedName>
</protein>
<gene>
    <name evidence="5" type="ORF">A1355_19220</name>
</gene>
<keyword evidence="1" id="KW-0677">Repeat</keyword>
<dbReference type="AlphaFoldDB" id="A0A177P7F9"/>
<organism evidence="5 6">
    <name type="scientific">Methylomonas koyamae</name>
    <dbReference type="NCBI Taxonomy" id="702114"/>
    <lineage>
        <taxon>Bacteria</taxon>
        <taxon>Pseudomonadati</taxon>
        <taxon>Pseudomonadota</taxon>
        <taxon>Gammaproteobacteria</taxon>
        <taxon>Methylococcales</taxon>
        <taxon>Methylococcaceae</taxon>
        <taxon>Methylomonas</taxon>
    </lineage>
</organism>
<dbReference type="EMBL" id="LUUK01000032">
    <property type="protein sequence ID" value="OAI26121.1"/>
    <property type="molecule type" value="Genomic_DNA"/>
</dbReference>
<feature type="transmembrane region" description="Helical" evidence="4">
    <location>
        <begin position="6"/>
        <end position="26"/>
    </location>
</feature>
<feature type="transmembrane region" description="Helical" evidence="4">
    <location>
        <begin position="276"/>
        <end position="294"/>
    </location>
</feature>
<dbReference type="PANTHER" id="PTHR44227">
    <property type="match status" value="1"/>
</dbReference>
<proteinExistence type="predicted"/>
<feature type="repeat" description="TPR" evidence="3">
    <location>
        <begin position="487"/>
        <end position="520"/>
    </location>
</feature>
<feature type="transmembrane region" description="Helical" evidence="4">
    <location>
        <begin position="141"/>
        <end position="160"/>
    </location>
</feature>
<keyword evidence="6" id="KW-1185">Reference proteome</keyword>
<dbReference type="Pfam" id="PF14559">
    <property type="entry name" value="TPR_19"/>
    <property type="match status" value="1"/>
</dbReference>